<proteinExistence type="predicted"/>
<organism evidence="2 3">
    <name type="scientific">Quercus suber</name>
    <name type="common">Cork oak</name>
    <dbReference type="NCBI Taxonomy" id="58331"/>
    <lineage>
        <taxon>Eukaryota</taxon>
        <taxon>Viridiplantae</taxon>
        <taxon>Streptophyta</taxon>
        <taxon>Embryophyta</taxon>
        <taxon>Tracheophyta</taxon>
        <taxon>Spermatophyta</taxon>
        <taxon>Magnoliopsida</taxon>
        <taxon>eudicotyledons</taxon>
        <taxon>Gunneridae</taxon>
        <taxon>Pentapetalae</taxon>
        <taxon>rosids</taxon>
        <taxon>fabids</taxon>
        <taxon>Fagales</taxon>
        <taxon>Fagaceae</taxon>
        <taxon>Quercus</taxon>
    </lineage>
</organism>
<keyword evidence="1" id="KW-0812">Transmembrane</keyword>
<gene>
    <name evidence="2" type="ORF">CFP56_015718</name>
</gene>
<protein>
    <submittedName>
        <fullName evidence="2">Uncharacterized protein</fullName>
    </submittedName>
</protein>
<evidence type="ECO:0000313" key="2">
    <source>
        <dbReference type="EMBL" id="KAK7841164.1"/>
    </source>
</evidence>
<evidence type="ECO:0000256" key="1">
    <source>
        <dbReference type="SAM" id="Phobius"/>
    </source>
</evidence>
<dbReference type="AlphaFoldDB" id="A0AAW0KPL1"/>
<name>A0AAW0KPL1_QUESU</name>
<keyword evidence="3" id="KW-1185">Reference proteome</keyword>
<dbReference type="EMBL" id="PKMF04000246">
    <property type="protein sequence ID" value="KAK7841164.1"/>
    <property type="molecule type" value="Genomic_DNA"/>
</dbReference>
<accession>A0AAW0KPL1</accession>
<feature type="transmembrane region" description="Helical" evidence="1">
    <location>
        <begin position="84"/>
        <end position="103"/>
    </location>
</feature>
<comment type="caution">
    <text evidence="2">The sequence shown here is derived from an EMBL/GenBank/DDBJ whole genome shotgun (WGS) entry which is preliminary data.</text>
</comment>
<evidence type="ECO:0000313" key="3">
    <source>
        <dbReference type="Proteomes" id="UP000237347"/>
    </source>
</evidence>
<dbReference type="Proteomes" id="UP000237347">
    <property type="component" value="Unassembled WGS sequence"/>
</dbReference>
<keyword evidence="1" id="KW-0472">Membrane</keyword>
<sequence>MELVGVLQAYIPGTGKQKVELRSIPMLSHLMTMSDNEKSLNNAANGYQMLLQLMFSIKKINLSFSKEDNVQCGLQQNSKSCSQGIVIMSCFCFLFLSLFFPLTQHVEHYIQNRSFSLSTEHRSGNLAFIDSTPKWKVLESVIHRGKRPLRML</sequence>
<keyword evidence="1" id="KW-1133">Transmembrane helix</keyword>
<reference evidence="2 3" key="1">
    <citation type="journal article" date="2018" name="Sci. Data">
        <title>The draft genome sequence of cork oak.</title>
        <authorList>
            <person name="Ramos A.M."/>
            <person name="Usie A."/>
            <person name="Barbosa P."/>
            <person name="Barros P.M."/>
            <person name="Capote T."/>
            <person name="Chaves I."/>
            <person name="Simoes F."/>
            <person name="Abreu I."/>
            <person name="Carrasquinho I."/>
            <person name="Faro C."/>
            <person name="Guimaraes J.B."/>
            <person name="Mendonca D."/>
            <person name="Nobrega F."/>
            <person name="Rodrigues L."/>
            <person name="Saibo N.J.M."/>
            <person name="Varela M.C."/>
            <person name="Egas C."/>
            <person name="Matos J."/>
            <person name="Miguel C.M."/>
            <person name="Oliveira M.M."/>
            <person name="Ricardo C.P."/>
            <person name="Goncalves S."/>
        </authorList>
    </citation>
    <scope>NUCLEOTIDE SEQUENCE [LARGE SCALE GENOMIC DNA]</scope>
    <source>
        <strain evidence="3">cv. HL8</strain>
    </source>
</reference>